<dbReference type="Pfam" id="PF11009">
    <property type="entry name" value="BrxC"/>
    <property type="match status" value="1"/>
</dbReference>
<dbReference type="Gene3D" id="3.40.30.10">
    <property type="entry name" value="Glutaredoxin"/>
    <property type="match status" value="1"/>
</dbReference>
<reference evidence="1 2" key="1">
    <citation type="submission" date="2015-11" db="EMBL/GenBank/DDBJ databases">
        <title>Bacillus caseinolyticus sp nov.</title>
        <authorList>
            <person name="Dastager S.G."/>
            <person name="Mawlankar R."/>
        </authorList>
    </citation>
    <scope>NUCLEOTIDE SEQUENCE [LARGE SCALE GENOMIC DNA]</scope>
    <source>
        <strain evidence="1 2">SGD-V-76</strain>
    </source>
</reference>
<keyword evidence="2" id="KW-1185">Reference proteome</keyword>
<gene>
    <name evidence="1" type="ORF">AS180_09700</name>
</gene>
<evidence type="ECO:0000313" key="2">
    <source>
        <dbReference type="Proteomes" id="UP000053681"/>
    </source>
</evidence>
<name>A0A0V8JNA0_9BACI</name>
<dbReference type="SUPFAM" id="SSF52833">
    <property type="entry name" value="Thioredoxin-like"/>
    <property type="match status" value="1"/>
</dbReference>
<proteinExistence type="predicted"/>
<organism evidence="1 2">
    <name type="scientific">Priestia veravalensis</name>
    <dbReference type="NCBI Taxonomy" id="1414648"/>
    <lineage>
        <taxon>Bacteria</taxon>
        <taxon>Bacillati</taxon>
        <taxon>Bacillota</taxon>
        <taxon>Bacilli</taxon>
        <taxon>Bacillales</taxon>
        <taxon>Bacillaceae</taxon>
        <taxon>Priestia</taxon>
    </lineage>
</organism>
<comment type="caution">
    <text evidence="1">The sequence shown here is derived from an EMBL/GenBank/DDBJ whole genome shotgun (WGS) entry which is preliminary data.</text>
</comment>
<dbReference type="InterPro" id="IPR036249">
    <property type="entry name" value="Thioredoxin-like_sf"/>
</dbReference>
<dbReference type="NCBIfam" id="TIGR04019">
    <property type="entry name" value="B_thiol_YtxJ"/>
    <property type="match status" value="1"/>
</dbReference>
<sequence length="107" mass="12368">MKKIISVEEFNEVVNENESFLFLKHSTTCPISGAGHEAFSNYVNNQNSVKAYYLHVQEARPLSNYIAETYGVKHESPQALFFEDGKVKWDISHWKITEEELSKRVSK</sequence>
<dbReference type="AlphaFoldDB" id="A0A0V8JNA0"/>
<dbReference type="EMBL" id="LNQP01000029">
    <property type="protein sequence ID" value="KSU88080.1"/>
    <property type="molecule type" value="Genomic_DNA"/>
</dbReference>
<accession>A0A0V8JNA0</accession>
<evidence type="ECO:0000313" key="1">
    <source>
        <dbReference type="EMBL" id="KSU88080.1"/>
    </source>
</evidence>
<protein>
    <recommendedName>
        <fullName evidence="3">Bacillithiol system protein YtxJ</fullName>
    </recommendedName>
</protein>
<evidence type="ECO:0008006" key="3">
    <source>
        <dbReference type="Google" id="ProtNLM"/>
    </source>
</evidence>
<dbReference type="InterPro" id="IPR022551">
    <property type="entry name" value="BrxC"/>
</dbReference>
<dbReference type="RefSeq" id="WP_025909481.1">
    <property type="nucleotide sequence ID" value="NZ_KQ758645.1"/>
</dbReference>
<dbReference type="Proteomes" id="UP000053681">
    <property type="component" value="Unassembled WGS sequence"/>
</dbReference>